<sequence>MWWTGEGKGGTVKGTGTGIRRRKRQEDRSERGDRGSGGLGEVGPQDRADGTGRVQIEPWFRAGPRLAPACSSSSAVSPAGQRRLMLAFAPSPRAFADRATPPAAVTVLRRRAPAPAFTPLSPIASPPPSPAPSWPQPAVDAPAASPESSDPLPTPPPAFALPFADPSASDPSDLSTPKPHVPRPNMASADPSPPPSSFKLRRPSDDDLNHHALFHLGSPESDTDDDEDDDGDEEFHDATSDGHVPPVIVPPPPKRKRNSSASRYYALLELLHTEARYLHDLRVLVNIYLELLPSLQLPTPKLSPSVSSHFLPRSSPSPTSPFKPADTAPADPRVHKRANSASSTNPRESKPLPSILSTPELDAVRRNARQLLDFHTAFLDRLRSVVVDPRFRIALDNDGHADAWSWEAIPKWQDSWEPLLNDAIVAVTTLFTTQASLFAVYEPFCSRQHDANEVVAKIATRHKDAWELYERRCADRLVLERDHRRRRSDSRPSSARLHRSSADLPPRSRRHSVDAVHLASSSDAAQGRSTTPDVPKDTRPRLKLVDYLVKPMQRVTRYPLLLAALLIHSLPPAPSSSSRPFTGPDVVVASARLAMDHVAAQIDAATSAQAAHVQSARIAARLAPAPHLKLASFVSTLGPCLLAAALDVLHHRALRDLGSGSVRAKYLAAFLYPGGFLVLAKVHGARRYEPRHWFDLAGFEIDGLEDSGLLPWSMRLYSPGAEFELACSCAAEKRVWMRALRDAAAVQPVWNYGEAPSSIVEHLLPIAPPELPPIPHASPMLEFANTPGEPALAAAAAGQPLSDFTVSPPATASSCSDYPLPPTRKNSRPILNKAEHAATPARETLLRASASSRRSSTVSVKAFFSTAAPDGAVIISRATPLARLEVDEALRDVQSEACADARRRAGVAGLFESAARANGAVGLGEAGVGMAGAIGVAARNRLRKRESLLVRRSVNVFGDAPPVPLAHVDRERASSVPAARLTVVTDRAALGAQKALMGSDEMLVMSPDAERGTSEESREVEPPVLPPKLQAVAPPLKQQSPVPPLKQQSPAPPSKQQSPAPPPPPPKIDIEQHSPTTTVFAQCDAPLSLDPAFLLPAPPRANVQRSRSMVDNVRGLFAGAERPPVRSASVVVHPGAQASLRRRVTDSLRGRAARRQELRIVPQSASASRGMLRALFSPFTRSSMADAV</sequence>
<proteinExistence type="predicted"/>
<accession>A0ACB8QUU3</accession>
<reference evidence="1" key="2">
    <citation type="journal article" date="2022" name="New Phytol.">
        <title>Evolutionary transition to the ectomycorrhizal habit in the genomes of a hyperdiverse lineage of mushroom-forming fungi.</title>
        <authorList>
            <person name="Looney B."/>
            <person name="Miyauchi S."/>
            <person name="Morin E."/>
            <person name="Drula E."/>
            <person name="Courty P.E."/>
            <person name="Kohler A."/>
            <person name="Kuo A."/>
            <person name="LaButti K."/>
            <person name="Pangilinan J."/>
            <person name="Lipzen A."/>
            <person name="Riley R."/>
            <person name="Andreopoulos W."/>
            <person name="He G."/>
            <person name="Johnson J."/>
            <person name="Nolan M."/>
            <person name="Tritt A."/>
            <person name="Barry K.W."/>
            <person name="Grigoriev I.V."/>
            <person name="Nagy L.G."/>
            <person name="Hibbett D."/>
            <person name="Henrissat B."/>
            <person name="Matheny P.B."/>
            <person name="Labbe J."/>
            <person name="Martin F.M."/>
        </authorList>
    </citation>
    <scope>NUCLEOTIDE SEQUENCE</scope>
    <source>
        <strain evidence="1">EC-137</strain>
    </source>
</reference>
<organism evidence="1 2">
    <name type="scientific">Vararia minispora EC-137</name>
    <dbReference type="NCBI Taxonomy" id="1314806"/>
    <lineage>
        <taxon>Eukaryota</taxon>
        <taxon>Fungi</taxon>
        <taxon>Dikarya</taxon>
        <taxon>Basidiomycota</taxon>
        <taxon>Agaricomycotina</taxon>
        <taxon>Agaricomycetes</taxon>
        <taxon>Russulales</taxon>
        <taxon>Lachnocladiaceae</taxon>
        <taxon>Vararia</taxon>
    </lineage>
</organism>
<dbReference type="Proteomes" id="UP000814128">
    <property type="component" value="Unassembled WGS sequence"/>
</dbReference>
<comment type="caution">
    <text evidence="1">The sequence shown here is derived from an EMBL/GenBank/DDBJ whole genome shotgun (WGS) entry which is preliminary data.</text>
</comment>
<evidence type="ECO:0000313" key="1">
    <source>
        <dbReference type="EMBL" id="KAI0035679.1"/>
    </source>
</evidence>
<gene>
    <name evidence="1" type="ORF">K488DRAFT_68245</name>
</gene>
<name>A0ACB8QUU3_9AGAM</name>
<evidence type="ECO:0000313" key="2">
    <source>
        <dbReference type="Proteomes" id="UP000814128"/>
    </source>
</evidence>
<keyword evidence="2" id="KW-1185">Reference proteome</keyword>
<dbReference type="EMBL" id="MU273481">
    <property type="protein sequence ID" value="KAI0035679.1"/>
    <property type="molecule type" value="Genomic_DNA"/>
</dbReference>
<reference evidence="1" key="1">
    <citation type="submission" date="2021-02" db="EMBL/GenBank/DDBJ databases">
        <authorList>
            <consortium name="DOE Joint Genome Institute"/>
            <person name="Ahrendt S."/>
            <person name="Looney B.P."/>
            <person name="Miyauchi S."/>
            <person name="Morin E."/>
            <person name="Drula E."/>
            <person name="Courty P.E."/>
            <person name="Chicoki N."/>
            <person name="Fauchery L."/>
            <person name="Kohler A."/>
            <person name="Kuo A."/>
            <person name="Labutti K."/>
            <person name="Pangilinan J."/>
            <person name="Lipzen A."/>
            <person name="Riley R."/>
            <person name="Andreopoulos W."/>
            <person name="He G."/>
            <person name="Johnson J."/>
            <person name="Barry K.W."/>
            <person name="Grigoriev I.V."/>
            <person name="Nagy L."/>
            <person name="Hibbett D."/>
            <person name="Henrissat B."/>
            <person name="Matheny P.B."/>
            <person name="Labbe J."/>
            <person name="Martin F."/>
        </authorList>
    </citation>
    <scope>NUCLEOTIDE SEQUENCE</scope>
    <source>
        <strain evidence="1">EC-137</strain>
    </source>
</reference>
<protein>
    <submittedName>
        <fullName evidence="1">Uncharacterized protein</fullName>
    </submittedName>
</protein>